<sequence>MTDTRTRAETADALKAEAREVLERLDILALFAERFGAVAPTGSFAYGLMVWRDMDIHMPAAPERRLEWMRMGPELADRLEAAGMRLHKGHYLDDYVDPHPLGAGLYWGIEFRDHMDRAWKADLWGWAPDDFERRQARDAALMAELARADRDLILRLKTQARERPDYYGKVVGSFDIYQFAIARAGTNLDELEAWVAERR</sequence>
<dbReference type="EMBL" id="JZEX01000045">
    <property type="protein sequence ID" value="KKB13220.1"/>
    <property type="molecule type" value="Genomic_DNA"/>
</dbReference>
<comment type="caution">
    <text evidence="1">The sequence shown here is derived from an EMBL/GenBank/DDBJ whole genome shotgun (WGS) entry which is preliminary data.</text>
</comment>
<name>A0A0F5FXD3_9HYPH</name>
<protein>
    <submittedName>
        <fullName evidence="1">Uncharacterized protein</fullName>
    </submittedName>
</protein>
<dbReference type="RefSeq" id="WP_046107139.1">
    <property type="nucleotide sequence ID" value="NZ_JZEX01000045.1"/>
</dbReference>
<proteinExistence type="predicted"/>
<accession>A0A0F5FXD3</accession>
<evidence type="ECO:0000313" key="1">
    <source>
        <dbReference type="EMBL" id="KKB13220.1"/>
    </source>
</evidence>
<evidence type="ECO:0000313" key="2">
    <source>
        <dbReference type="Proteomes" id="UP000033632"/>
    </source>
</evidence>
<dbReference type="STRING" id="443610.VE25_03165"/>
<gene>
    <name evidence="1" type="ORF">VE25_03165</name>
</gene>
<dbReference type="PATRIC" id="fig|443610.3.peg.3112"/>
<dbReference type="AlphaFoldDB" id="A0A0F5FXD3"/>
<reference evidence="1 2" key="1">
    <citation type="submission" date="2015-03" db="EMBL/GenBank/DDBJ databases">
        <authorList>
            <person name="Hassan Y.I."/>
            <person name="Lepp D."/>
            <person name="Li X.-Z."/>
            <person name="Zhou T."/>
        </authorList>
    </citation>
    <scope>NUCLEOTIDE SEQUENCE [LARGE SCALE GENOMIC DNA]</scope>
    <source>
        <strain evidence="1 2">BD-c194</strain>
    </source>
</reference>
<dbReference type="OrthoDB" id="7946528at2"/>
<dbReference type="Proteomes" id="UP000033632">
    <property type="component" value="Unassembled WGS sequence"/>
</dbReference>
<keyword evidence="2" id="KW-1185">Reference proteome</keyword>
<organism evidence="1 2">
    <name type="scientific">Devosia geojensis</name>
    <dbReference type="NCBI Taxonomy" id="443610"/>
    <lineage>
        <taxon>Bacteria</taxon>
        <taxon>Pseudomonadati</taxon>
        <taxon>Pseudomonadota</taxon>
        <taxon>Alphaproteobacteria</taxon>
        <taxon>Hyphomicrobiales</taxon>
        <taxon>Devosiaceae</taxon>
        <taxon>Devosia</taxon>
    </lineage>
</organism>